<protein>
    <submittedName>
        <fullName evidence="4">IS110 family transposase</fullName>
    </submittedName>
</protein>
<feature type="region of interest" description="Disordered" evidence="1">
    <location>
        <begin position="90"/>
        <end position="123"/>
    </location>
</feature>
<proteinExistence type="predicted"/>
<sequence length="416" mass="44180">MNERGTVAAGTGTRKDTRALCVIDLVGRVVATGAYAADGEGYDRIAAAIGDPRDCVVVGVEGTGSYGAGISRRLAELGYDVVEAVRPKREKRMAGRDKNDPADAERAARDALAGKASGAPKAGGGWVEALRFRMVARDAAVSGPARAANSAHALIVTAPAPIRGELGGMKAPALMKALSRRRRARDVVESSLWESLRSLSLSWIGAKKAAAAHEEAMREILLANAPALPGIRCCGTISAARLAVTAGDNPERAGGESAFASLCGASPVEASSGKVKRHRLNRGGDRQANRALHAIARQRMRRDSRTKPCVDKRTKEGKSGREIERILVRYIAREAYGALVRPTDAACEPYRTSARAAKSERLRAGATQAQASRALGVASARISEMERGRLADAPLLQRYRSWLESLSAGERRESPE</sequence>
<dbReference type="PANTHER" id="PTHR33055:SF16">
    <property type="entry name" value="TRANSPOSASE FOR INSERTION SEQUENCE ELEMENT IS1547"/>
    <property type="match status" value="1"/>
</dbReference>
<dbReference type="RefSeq" id="WP_103262699.1">
    <property type="nucleotide sequence ID" value="NZ_PPEL01000013.1"/>
</dbReference>
<dbReference type="GO" id="GO:0006313">
    <property type="term" value="P:DNA transposition"/>
    <property type="evidence" value="ECO:0007669"/>
    <property type="project" value="InterPro"/>
</dbReference>
<dbReference type="Pfam" id="PF01548">
    <property type="entry name" value="DEDD_Tnp_IS110"/>
    <property type="match status" value="1"/>
</dbReference>
<reference evidence="4 5" key="1">
    <citation type="journal article" date="2018" name="Int. J. Syst. Evol. Microbiol.">
        <title>Rubneribacter badeniensis gen. nov., sp. nov. and Enteroscipio rubneri gen. nov., sp. nov., new members of the Eggerthellaceae isolated from human faeces.</title>
        <authorList>
            <person name="Danylec N."/>
            <person name="Gobl A."/>
            <person name="Stoll D.A."/>
            <person name="Hetzer B."/>
            <person name="Kulling S.E."/>
            <person name="Huch M."/>
        </authorList>
    </citation>
    <scope>NUCLEOTIDE SEQUENCE [LARGE SCALE GENOMIC DNA]</scope>
    <source>
        <strain evidence="4 5">ResAG-85</strain>
    </source>
</reference>
<feature type="domain" description="Transposase IS116/IS110/IS902 C-terminal" evidence="3">
    <location>
        <begin position="230"/>
        <end position="307"/>
    </location>
</feature>
<comment type="caution">
    <text evidence="4">The sequence shown here is derived from an EMBL/GenBank/DDBJ whole genome shotgun (WGS) entry which is preliminary data.</text>
</comment>
<dbReference type="InterPro" id="IPR003346">
    <property type="entry name" value="Transposase_20"/>
</dbReference>
<dbReference type="EMBL" id="PPEL01000013">
    <property type="protein sequence ID" value="PNV65913.1"/>
    <property type="molecule type" value="Genomic_DNA"/>
</dbReference>
<name>A0A2K2U6F0_9ACTN</name>
<dbReference type="AlphaFoldDB" id="A0A2K2U6F0"/>
<evidence type="ECO:0000313" key="4">
    <source>
        <dbReference type="EMBL" id="PNV65913.1"/>
    </source>
</evidence>
<dbReference type="InterPro" id="IPR002525">
    <property type="entry name" value="Transp_IS110-like_N"/>
</dbReference>
<dbReference type="Pfam" id="PF02371">
    <property type="entry name" value="Transposase_20"/>
    <property type="match status" value="1"/>
</dbReference>
<gene>
    <name evidence="4" type="ORF">C2L80_04070</name>
</gene>
<evidence type="ECO:0000256" key="1">
    <source>
        <dbReference type="SAM" id="MobiDB-lite"/>
    </source>
</evidence>
<feature type="compositionally biased region" description="Basic and acidic residues" evidence="1">
    <location>
        <begin position="90"/>
        <end position="109"/>
    </location>
</feature>
<feature type="compositionally biased region" description="Low complexity" evidence="1">
    <location>
        <begin position="110"/>
        <end position="120"/>
    </location>
</feature>
<evidence type="ECO:0000259" key="3">
    <source>
        <dbReference type="Pfam" id="PF02371"/>
    </source>
</evidence>
<dbReference type="Proteomes" id="UP000236488">
    <property type="component" value="Unassembled WGS sequence"/>
</dbReference>
<dbReference type="PANTHER" id="PTHR33055">
    <property type="entry name" value="TRANSPOSASE FOR INSERTION SEQUENCE ELEMENT IS1111A"/>
    <property type="match status" value="1"/>
</dbReference>
<dbReference type="GO" id="GO:0003677">
    <property type="term" value="F:DNA binding"/>
    <property type="evidence" value="ECO:0007669"/>
    <property type="project" value="InterPro"/>
</dbReference>
<dbReference type="CDD" id="cd00093">
    <property type="entry name" value="HTH_XRE"/>
    <property type="match status" value="1"/>
</dbReference>
<evidence type="ECO:0000259" key="2">
    <source>
        <dbReference type="Pfam" id="PF01548"/>
    </source>
</evidence>
<dbReference type="InterPro" id="IPR001387">
    <property type="entry name" value="Cro/C1-type_HTH"/>
</dbReference>
<dbReference type="InterPro" id="IPR047650">
    <property type="entry name" value="Transpos_IS110"/>
</dbReference>
<evidence type="ECO:0000313" key="5">
    <source>
        <dbReference type="Proteomes" id="UP000236488"/>
    </source>
</evidence>
<dbReference type="GO" id="GO:0004803">
    <property type="term" value="F:transposase activity"/>
    <property type="evidence" value="ECO:0007669"/>
    <property type="project" value="InterPro"/>
</dbReference>
<organism evidence="4 5">
    <name type="scientific">Rubneribacter badeniensis</name>
    <dbReference type="NCBI Taxonomy" id="2070688"/>
    <lineage>
        <taxon>Bacteria</taxon>
        <taxon>Bacillati</taxon>
        <taxon>Actinomycetota</taxon>
        <taxon>Coriobacteriia</taxon>
        <taxon>Eggerthellales</taxon>
        <taxon>Eggerthellaceae</taxon>
        <taxon>Rubneribacter</taxon>
    </lineage>
</organism>
<feature type="domain" description="Transposase IS110-like N-terminal" evidence="2">
    <location>
        <begin position="15"/>
        <end position="154"/>
    </location>
</feature>
<keyword evidence="5" id="KW-1185">Reference proteome</keyword>
<accession>A0A2K2U6F0</accession>